<reference evidence="1" key="1">
    <citation type="submission" date="2019-08" db="EMBL/GenBank/DDBJ databases">
        <authorList>
            <person name="Kucharzyk K."/>
            <person name="Murdoch R.W."/>
            <person name="Higgins S."/>
            <person name="Loffler F."/>
        </authorList>
    </citation>
    <scope>NUCLEOTIDE SEQUENCE</scope>
</reference>
<dbReference type="AlphaFoldDB" id="A0A645IXQ6"/>
<dbReference type="EMBL" id="VSSQ01125684">
    <property type="protein sequence ID" value="MPN55927.1"/>
    <property type="molecule type" value="Genomic_DNA"/>
</dbReference>
<gene>
    <name evidence="1" type="ORF">SDC9_203611</name>
</gene>
<name>A0A645IXQ6_9ZZZZ</name>
<evidence type="ECO:0000313" key="1">
    <source>
        <dbReference type="EMBL" id="MPN55927.1"/>
    </source>
</evidence>
<evidence type="ECO:0008006" key="2">
    <source>
        <dbReference type="Google" id="ProtNLM"/>
    </source>
</evidence>
<comment type="caution">
    <text evidence="1">The sequence shown here is derived from an EMBL/GenBank/DDBJ whole genome shotgun (WGS) entry which is preliminary data.</text>
</comment>
<organism evidence="1">
    <name type="scientific">bioreactor metagenome</name>
    <dbReference type="NCBI Taxonomy" id="1076179"/>
    <lineage>
        <taxon>unclassified sequences</taxon>
        <taxon>metagenomes</taxon>
        <taxon>ecological metagenomes</taxon>
    </lineage>
</organism>
<protein>
    <recommendedName>
        <fullName evidence="2">IrrE N-terminal-like domain-containing protein</fullName>
    </recommendedName>
</protein>
<proteinExistence type="predicted"/>
<accession>A0A645IXQ6</accession>
<sequence length="81" mass="9624">MNIKQEKRARNWAYEKLIGIVELINAYKKGVQDKHELADYLGVTEVFLEEAISYYHSKYGVNYRIDNYVVYFDPLAILEIF</sequence>